<keyword evidence="2" id="KW-1185">Reference proteome</keyword>
<name>A0A5B7JPX0_PORTR</name>
<protein>
    <submittedName>
        <fullName evidence="1">Uncharacterized protein</fullName>
    </submittedName>
</protein>
<organism evidence="1 2">
    <name type="scientific">Portunus trituberculatus</name>
    <name type="common">Swimming crab</name>
    <name type="synonym">Neptunus trituberculatus</name>
    <dbReference type="NCBI Taxonomy" id="210409"/>
    <lineage>
        <taxon>Eukaryota</taxon>
        <taxon>Metazoa</taxon>
        <taxon>Ecdysozoa</taxon>
        <taxon>Arthropoda</taxon>
        <taxon>Crustacea</taxon>
        <taxon>Multicrustacea</taxon>
        <taxon>Malacostraca</taxon>
        <taxon>Eumalacostraca</taxon>
        <taxon>Eucarida</taxon>
        <taxon>Decapoda</taxon>
        <taxon>Pleocyemata</taxon>
        <taxon>Brachyura</taxon>
        <taxon>Eubrachyura</taxon>
        <taxon>Portunoidea</taxon>
        <taxon>Portunidae</taxon>
        <taxon>Portuninae</taxon>
        <taxon>Portunus</taxon>
    </lineage>
</organism>
<comment type="caution">
    <text evidence="1">The sequence shown here is derived from an EMBL/GenBank/DDBJ whole genome shotgun (WGS) entry which is preliminary data.</text>
</comment>
<sequence>MGHVGRQEGRKRRTMLFLRQQRINWLQWTGGACGAAERMKAQDNVIPMTAKDQLAAVDLWGACSASMS</sequence>
<dbReference type="EMBL" id="VSRR010106148">
    <property type="protein sequence ID" value="MPC96483.1"/>
    <property type="molecule type" value="Genomic_DNA"/>
</dbReference>
<accession>A0A5B7JPX0</accession>
<dbReference type="PROSITE" id="PS51257">
    <property type="entry name" value="PROKAR_LIPOPROTEIN"/>
    <property type="match status" value="1"/>
</dbReference>
<reference evidence="1 2" key="1">
    <citation type="submission" date="2019-05" db="EMBL/GenBank/DDBJ databases">
        <title>Another draft genome of Portunus trituberculatus and its Hox gene families provides insights of decapod evolution.</title>
        <authorList>
            <person name="Jeong J.-H."/>
            <person name="Song I."/>
            <person name="Kim S."/>
            <person name="Choi T."/>
            <person name="Kim D."/>
            <person name="Ryu S."/>
            <person name="Kim W."/>
        </authorList>
    </citation>
    <scope>NUCLEOTIDE SEQUENCE [LARGE SCALE GENOMIC DNA]</scope>
    <source>
        <tissue evidence="1">Muscle</tissue>
    </source>
</reference>
<evidence type="ECO:0000313" key="2">
    <source>
        <dbReference type="Proteomes" id="UP000324222"/>
    </source>
</evidence>
<proteinExistence type="predicted"/>
<evidence type="ECO:0000313" key="1">
    <source>
        <dbReference type="EMBL" id="MPC96483.1"/>
    </source>
</evidence>
<gene>
    <name evidence="1" type="ORF">E2C01_091745</name>
</gene>
<dbReference type="Proteomes" id="UP000324222">
    <property type="component" value="Unassembled WGS sequence"/>
</dbReference>
<dbReference type="AlphaFoldDB" id="A0A5B7JPX0"/>